<feature type="active site" description="Proton acceptor" evidence="1">
    <location>
        <position position="30"/>
    </location>
</feature>
<evidence type="ECO:0000313" key="3">
    <source>
        <dbReference type="EMBL" id="KGF90010.1"/>
    </source>
</evidence>
<dbReference type="OrthoDB" id="9805588at2"/>
<name>A0A0A1ZKT7_PROMR</name>
<sequence>MALEIERRFLVKKDNWKKFITKKIFIEQGYLSKSLDDWIIRIRFTGKDYKIALKKHIESFTNFEFEYSIPRKDGEIIMSNLSNKITKERFFLEVENKFWIIDCFKEKNYPLEIAEIELSNEKENVTLPSFIAQEITGVKHYSNFSLANKPFSQWEEDYLTTLKRN</sequence>
<dbReference type="InterPro" id="IPR033469">
    <property type="entry name" value="CYTH-like_dom_sf"/>
</dbReference>
<comment type="caution">
    <text evidence="3">The sequence shown here is derived from an EMBL/GenBank/DDBJ whole genome shotgun (WGS) entry which is preliminary data.</text>
</comment>
<protein>
    <recommendedName>
        <fullName evidence="2">CYTH domain-containing protein</fullName>
    </recommendedName>
</protein>
<dbReference type="InterPro" id="IPR012042">
    <property type="entry name" value="NeuTTM/CthTTM-like"/>
</dbReference>
<evidence type="ECO:0000259" key="2">
    <source>
        <dbReference type="SMART" id="SM01118"/>
    </source>
</evidence>
<dbReference type="InterPro" id="IPR023577">
    <property type="entry name" value="CYTH_domain"/>
</dbReference>
<proteinExistence type="predicted"/>
<reference evidence="4" key="1">
    <citation type="journal article" date="2014" name="Sci. Data">
        <title>Genomes of diverse isolates of the marine cyanobacterium Prochlorococcus.</title>
        <authorList>
            <person name="Biller S."/>
            <person name="Berube P."/>
            <person name="Thompson J."/>
            <person name="Kelly L."/>
            <person name="Roggensack S."/>
            <person name="Awad L."/>
            <person name="Roache-Johnson K."/>
            <person name="Ding H."/>
            <person name="Giovannoni S.J."/>
            <person name="Moore L.R."/>
            <person name="Chisholm S.W."/>
        </authorList>
    </citation>
    <scope>NUCLEOTIDE SEQUENCE [LARGE SCALE GENOMIC DNA]</scope>
</reference>
<dbReference type="Gene3D" id="2.40.320.10">
    <property type="entry name" value="Hypothetical Protein Pfu-838710-001"/>
    <property type="match status" value="1"/>
</dbReference>
<dbReference type="AlphaFoldDB" id="A0A0A1ZKT7"/>
<dbReference type="PANTHER" id="PTHR40114">
    <property type="entry name" value="SLR0698 PROTEIN"/>
    <property type="match status" value="1"/>
</dbReference>
<gene>
    <name evidence="3" type="ORF">EU93_1873</name>
</gene>
<dbReference type="EMBL" id="JNAJ01000018">
    <property type="protein sequence ID" value="KGF90010.1"/>
    <property type="molecule type" value="Genomic_DNA"/>
</dbReference>
<evidence type="ECO:0000256" key="1">
    <source>
        <dbReference type="PIRSR" id="PIRSR016487-1"/>
    </source>
</evidence>
<accession>A0A0A1ZKT7</accession>
<dbReference type="RefSeq" id="WP_032514671.1">
    <property type="nucleotide sequence ID" value="NZ_JNAJ01000018.1"/>
</dbReference>
<dbReference type="PIRSF" id="PIRSF016487">
    <property type="entry name" value="CYTH_UCP016487"/>
    <property type="match status" value="1"/>
</dbReference>
<evidence type="ECO:0000313" key="4">
    <source>
        <dbReference type="Proteomes" id="UP000030491"/>
    </source>
</evidence>
<dbReference type="CDD" id="cd07891">
    <property type="entry name" value="CYTH-like_CthTTM-like_1"/>
    <property type="match status" value="1"/>
</dbReference>
<dbReference type="SUPFAM" id="SSF55154">
    <property type="entry name" value="CYTH-like phosphatases"/>
    <property type="match status" value="1"/>
</dbReference>
<dbReference type="Proteomes" id="UP000030491">
    <property type="component" value="Unassembled WGS sequence"/>
</dbReference>
<dbReference type="PANTHER" id="PTHR40114:SF1">
    <property type="entry name" value="SLR0698 PROTEIN"/>
    <property type="match status" value="1"/>
</dbReference>
<dbReference type="SMART" id="SM01118">
    <property type="entry name" value="CYTH"/>
    <property type="match status" value="1"/>
</dbReference>
<feature type="domain" description="CYTH" evidence="2">
    <location>
        <begin position="2"/>
        <end position="148"/>
    </location>
</feature>
<organism evidence="3 4">
    <name type="scientific">Prochlorococcus marinus str. MIT 9116</name>
    <dbReference type="NCBI Taxonomy" id="167544"/>
    <lineage>
        <taxon>Bacteria</taxon>
        <taxon>Bacillati</taxon>
        <taxon>Cyanobacteriota</taxon>
        <taxon>Cyanophyceae</taxon>
        <taxon>Synechococcales</taxon>
        <taxon>Prochlorococcaceae</taxon>
        <taxon>Prochlorococcus</taxon>
    </lineage>
</organism>